<gene>
    <name evidence="2" type="ORF">OEA41_005337</name>
</gene>
<dbReference type="Proteomes" id="UP001276659">
    <property type="component" value="Unassembled WGS sequence"/>
</dbReference>
<evidence type="ECO:0000313" key="2">
    <source>
        <dbReference type="EMBL" id="KAK3168889.1"/>
    </source>
</evidence>
<dbReference type="PROSITE" id="PS00108">
    <property type="entry name" value="PROTEIN_KINASE_ST"/>
    <property type="match status" value="1"/>
</dbReference>
<feature type="domain" description="Protein kinase" evidence="1">
    <location>
        <begin position="1"/>
        <end position="85"/>
    </location>
</feature>
<dbReference type="InterPro" id="IPR011009">
    <property type="entry name" value="Kinase-like_dom_sf"/>
</dbReference>
<evidence type="ECO:0000313" key="3">
    <source>
        <dbReference type="Proteomes" id="UP001276659"/>
    </source>
</evidence>
<dbReference type="Gene3D" id="1.10.510.10">
    <property type="entry name" value="Transferase(Phosphotransferase) domain 1"/>
    <property type="match status" value="1"/>
</dbReference>
<reference evidence="2" key="1">
    <citation type="submission" date="2022-11" db="EMBL/GenBank/DDBJ databases">
        <title>Chromosomal genome sequence assembly and mating type (MAT) locus characterization of the leprose asexual lichenized fungus Lepraria neglecta (Nyl.) Erichsen.</title>
        <authorList>
            <person name="Allen J.L."/>
            <person name="Pfeffer B."/>
        </authorList>
    </citation>
    <scope>NUCLEOTIDE SEQUENCE</scope>
    <source>
        <strain evidence="2">Allen 5258</strain>
    </source>
</reference>
<dbReference type="SUPFAM" id="SSF56112">
    <property type="entry name" value="Protein kinase-like (PK-like)"/>
    <property type="match status" value="1"/>
</dbReference>
<name>A0AAD9YZL7_9LECA</name>
<dbReference type="PANTHER" id="PTHR44167:SF24">
    <property type="entry name" value="SERINE_THREONINE-PROTEIN KINASE CHK2"/>
    <property type="match status" value="1"/>
</dbReference>
<dbReference type="GO" id="GO:0044773">
    <property type="term" value="P:mitotic DNA damage checkpoint signaling"/>
    <property type="evidence" value="ECO:0007669"/>
    <property type="project" value="TreeGrafter"/>
</dbReference>
<dbReference type="InterPro" id="IPR008271">
    <property type="entry name" value="Ser/Thr_kinase_AS"/>
</dbReference>
<comment type="caution">
    <text evidence="2">The sequence shown here is derived from an EMBL/GenBank/DDBJ whole genome shotgun (WGS) entry which is preliminary data.</text>
</comment>
<dbReference type="PROSITE" id="PS50011">
    <property type="entry name" value="PROTEIN_KINASE_DOM"/>
    <property type="match status" value="1"/>
</dbReference>
<protein>
    <recommendedName>
        <fullName evidence="1">Protein kinase domain-containing protein</fullName>
    </recommendedName>
</protein>
<dbReference type="InterPro" id="IPR000719">
    <property type="entry name" value="Prot_kinase_dom"/>
</dbReference>
<dbReference type="PANTHER" id="PTHR44167">
    <property type="entry name" value="OVARIAN-SPECIFIC SERINE/THREONINE-PROTEIN KINASE LOK-RELATED"/>
    <property type="match status" value="1"/>
</dbReference>
<dbReference type="Pfam" id="PF00069">
    <property type="entry name" value="Pkinase"/>
    <property type="match status" value="1"/>
</dbReference>
<keyword evidence="3" id="KW-1185">Reference proteome</keyword>
<dbReference type="GO" id="GO:0004674">
    <property type="term" value="F:protein serine/threonine kinase activity"/>
    <property type="evidence" value="ECO:0007669"/>
    <property type="project" value="TreeGrafter"/>
</dbReference>
<dbReference type="AlphaFoldDB" id="A0AAD9YZL7"/>
<organism evidence="2 3">
    <name type="scientific">Lepraria neglecta</name>
    <dbReference type="NCBI Taxonomy" id="209136"/>
    <lineage>
        <taxon>Eukaryota</taxon>
        <taxon>Fungi</taxon>
        <taxon>Dikarya</taxon>
        <taxon>Ascomycota</taxon>
        <taxon>Pezizomycotina</taxon>
        <taxon>Lecanoromycetes</taxon>
        <taxon>OSLEUM clade</taxon>
        <taxon>Lecanoromycetidae</taxon>
        <taxon>Lecanorales</taxon>
        <taxon>Lecanorineae</taxon>
        <taxon>Stereocaulaceae</taxon>
        <taxon>Lepraria</taxon>
    </lineage>
</organism>
<sequence>MVVLSKYEDSFVQIQGWFEDVELVYIAMEHFQYGDLQNYMNQNWSEVQVKNVASQLLEAIAISHNNGFTHRDIKPANIFVVERHP</sequence>
<proteinExistence type="predicted"/>
<evidence type="ECO:0000259" key="1">
    <source>
        <dbReference type="PROSITE" id="PS50011"/>
    </source>
</evidence>
<accession>A0AAD9YZL7</accession>
<dbReference type="GO" id="GO:0005634">
    <property type="term" value="C:nucleus"/>
    <property type="evidence" value="ECO:0007669"/>
    <property type="project" value="TreeGrafter"/>
</dbReference>
<dbReference type="EMBL" id="JASNWA010000010">
    <property type="protein sequence ID" value="KAK3168889.1"/>
    <property type="molecule type" value="Genomic_DNA"/>
</dbReference>
<dbReference type="GO" id="GO:0005524">
    <property type="term" value="F:ATP binding"/>
    <property type="evidence" value="ECO:0007669"/>
    <property type="project" value="InterPro"/>
</dbReference>